<dbReference type="Proteomes" id="UP000322873">
    <property type="component" value="Unassembled WGS sequence"/>
</dbReference>
<name>A0A5M9J7I7_MONFR</name>
<accession>A0A5M9J7I7</accession>
<gene>
    <name evidence="1" type="ORF">EYC84_011403</name>
</gene>
<dbReference type="AlphaFoldDB" id="A0A5M9J7I7"/>
<protein>
    <submittedName>
        <fullName evidence="1">Uncharacterized protein</fullName>
    </submittedName>
</protein>
<organism evidence="1 2">
    <name type="scientific">Monilinia fructicola</name>
    <name type="common">Brown rot fungus</name>
    <name type="synonym">Ciboria fructicola</name>
    <dbReference type="NCBI Taxonomy" id="38448"/>
    <lineage>
        <taxon>Eukaryota</taxon>
        <taxon>Fungi</taxon>
        <taxon>Dikarya</taxon>
        <taxon>Ascomycota</taxon>
        <taxon>Pezizomycotina</taxon>
        <taxon>Leotiomycetes</taxon>
        <taxon>Helotiales</taxon>
        <taxon>Sclerotiniaceae</taxon>
        <taxon>Monilinia</taxon>
    </lineage>
</organism>
<evidence type="ECO:0000313" key="1">
    <source>
        <dbReference type="EMBL" id="KAA8564470.1"/>
    </source>
</evidence>
<dbReference type="EMBL" id="VICG01000015">
    <property type="protein sequence ID" value="KAA8564470.1"/>
    <property type="molecule type" value="Genomic_DNA"/>
</dbReference>
<keyword evidence="2" id="KW-1185">Reference proteome</keyword>
<sequence length="192" mass="21554">MADMFGIEEFAVSYGSDTQYSALGGMGSGHRLGFGFFSISWSEVLVIRVYISSVVGIAYRYNYTSQSKQITLRPKEHKRSYHQGEHQHQHQIANSRLWNLRIGVLDYIDETFAAWPFPPFLYPQPNSHGRHVALPPRTQHPALCLLAQTASSTTSLCARNIYKSQPLNTSKGAGRGEEESKDRGRGVIQCAY</sequence>
<evidence type="ECO:0000313" key="2">
    <source>
        <dbReference type="Proteomes" id="UP000322873"/>
    </source>
</evidence>
<proteinExistence type="predicted"/>
<comment type="caution">
    <text evidence="1">The sequence shown here is derived from an EMBL/GenBank/DDBJ whole genome shotgun (WGS) entry which is preliminary data.</text>
</comment>
<reference evidence="1 2" key="1">
    <citation type="submission" date="2019-06" db="EMBL/GenBank/DDBJ databases">
        <title>Genome Sequence of the Brown Rot Fungal Pathogen Monilinia fructicola.</title>
        <authorList>
            <person name="De Miccolis Angelini R.M."/>
            <person name="Landi L."/>
            <person name="Abate D."/>
            <person name="Pollastro S."/>
            <person name="Romanazzi G."/>
            <person name="Faretra F."/>
        </authorList>
    </citation>
    <scope>NUCLEOTIDE SEQUENCE [LARGE SCALE GENOMIC DNA]</scope>
    <source>
        <strain evidence="1 2">Mfrc123</strain>
    </source>
</reference>